<dbReference type="OrthoDB" id="2391309at2759"/>
<keyword evidence="2" id="KW-1185">Reference proteome</keyword>
<reference evidence="1" key="1">
    <citation type="submission" date="2021-06" db="EMBL/GenBank/DDBJ databases">
        <authorList>
            <person name="Kallberg Y."/>
            <person name="Tangrot J."/>
            <person name="Rosling A."/>
        </authorList>
    </citation>
    <scope>NUCLEOTIDE SEQUENCE</scope>
    <source>
        <strain evidence="1">FL966</strain>
    </source>
</reference>
<evidence type="ECO:0000313" key="1">
    <source>
        <dbReference type="EMBL" id="CAG8602726.1"/>
    </source>
</evidence>
<dbReference type="AlphaFoldDB" id="A0A9N9GHH8"/>
<protein>
    <submittedName>
        <fullName evidence="1">2592_t:CDS:1</fullName>
    </submittedName>
</protein>
<evidence type="ECO:0000313" key="2">
    <source>
        <dbReference type="Proteomes" id="UP000789759"/>
    </source>
</evidence>
<dbReference type="EMBL" id="CAJVQA010004624">
    <property type="protein sequence ID" value="CAG8602726.1"/>
    <property type="molecule type" value="Genomic_DNA"/>
</dbReference>
<comment type="caution">
    <text evidence="1">The sequence shown here is derived from an EMBL/GenBank/DDBJ whole genome shotgun (WGS) entry which is preliminary data.</text>
</comment>
<organism evidence="1 2">
    <name type="scientific">Cetraspora pellucida</name>
    <dbReference type="NCBI Taxonomy" id="1433469"/>
    <lineage>
        <taxon>Eukaryota</taxon>
        <taxon>Fungi</taxon>
        <taxon>Fungi incertae sedis</taxon>
        <taxon>Mucoromycota</taxon>
        <taxon>Glomeromycotina</taxon>
        <taxon>Glomeromycetes</taxon>
        <taxon>Diversisporales</taxon>
        <taxon>Gigasporaceae</taxon>
        <taxon>Cetraspora</taxon>
    </lineage>
</organism>
<sequence>MVSHVTLFVEIVSVKTNHLCSYGLANYKLSKDLFQSIKFKYFFPTDQPITTFESGDIVFISGKYIIENTEPYFTIAYSTVINDAKPDHVSEITNLPICIPYYIYSVTINHEPKKVNEFIHFGAEAIEYNSVTTKPDIKMDIIIVYPLQSPKFKYLGPLGSNLKLRANYFVSGSSLVTPHAPSIIDLIDDDLNSANSQVPEESTKHLKTFDMICDNKKIAESDNDEVNNQIMESDNDEDGKKITELDNDKDLQDEFEGIKNTNLKEEKEISLDLKMTKRRKLKNKHSLIINLTLKI</sequence>
<name>A0A9N9GHH8_9GLOM</name>
<accession>A0A9N9GHH8</accession>
<proteinExistence type="predicted"/>
<dbReference type="Proteomes" id="UP000789759">
    <property type="component" value="Unassembled WGS sequence"/>
</dbReference>
<gene>
    <name evidence="1" type="ORF">CPELLU_LOCUS7072</name>
</gene>